<dbReference type="NCBIfam" id="NF009977">
    <property type="entry name" value="PRK13442.1"/>
    <property type="match status" value="1"/>
</dbReference>
<evidence type="ECO:0000313" key="10">
    <source>
        <dbReference type="Proteomes" id="UP000619536"/>
    </source>
</evidence>
<keyword evidence="5" id="KW-0472">Membrane</keyword>
<organism evidence="9 10">
    <name type="scientific">Galliscardovia ingluviei</name>
    <dbReference type="NCBI Taxonomy" id="1769422"/>
    <lineage>
        <taxon>Bacteria</taxon>
        <taxon>Bacillati</taxon>
        <taxon>Actinomycetota</taxon>
        <taxon>Actinomycetes</taxon>
        <taxon>Bifidobacteriales</taxon>
        <taxon>Bifidobacteriaceae</taxon>
        <taxon>Galliscardovia</taxon>
    </lineage>
</organism>
<evidence type="ECO:0000256" key="7">
    <source>
        <dbReference type="ARBA" id="ARBA00023310"/>
    </source>
</evidence>
<keyword evidence="7" id="KW-0066">ATP synthesis</keyword>
<comment type="subcellular location">
    <subcellularLocation>
        <location evidence="1">Cell membrane</location>
        <topology evidence="1">Peripheral membrane protein</topology>
    </subcellularLocation>
</comment>
<dbReference type="GO" id="GO:0005886">
    <property type="term" value="C:plasma membrane"/>
    <property type="evidence" value="ECO:0007669"/>
    <property type="project" value="UniProtKB-SubCell"/>
</dbReference>
<evidence type="ECO:0000256" key="4">
    <source>
        <dbReference type="ARBA" id="ARBA00023065"/>
    </source>
</evidence>
<feature type="domain" description="ATP synthase F1 complex delta/epsilon subunit N-terminal" evidence="8">
    <location>
        <begin position="10"/>
        <end position="86"/>
    </location>
</feature>
<keyword evidence="10" id="KW-1185">Reference proteome</keyword>
<dbReference type="GO" id="GO:0045259">
    <property type="term" value="C:proton-transporting ATP synthase complex"/>
    <property type="evidence" value="ECO:0007669"/>
    <property type="project" value="UniProtKB-KW"/>
</dbReference>
<dbReference type="InterPro" id="IPR020546">
    <property type="entry name" value="ATP_synth_F1_dsu/esu_N"/>
</dbReference>
<comment type="similarity">
    <text evidence="2">Belongs to the ATPase epsilon chain family.</text>
</comment>
<keyword evidence="3" id="KW-0813">Transport</keyword>
<dbReference type="Proteomes" id="UP000619536">
    <property type="component" value="Unassembled WGS sequence"/>
</dbReference>
<dbReference type="PANTHER" id="PTHR13822:SF10">
    <property type="entry name" value="ATP SYNTHASE EPSILON CHAIN, CHLOROPLASTIC"/>
    <property type="match status" value="1"/>
</dbReference>
<dbReference type="PANTHER" id="PTHR13822">
    <property type="entry name" value="ATP SYNTHASE DELTA/EPSILON CHAIN"/>
    <property type="match status" value="1"/>
</dbReference>
<keyword evidence="4" id="KW-0406">Ion transport</keyword>
<dbReference type="InterPro" id="IPR036771">
    <property type="entry name" value="ATPsynth_dsu/esu_N"/>
</dbReference>
<evidence type="ECO:0000259" key="8">
    <source>
        <dbReference type="Pfam" id="PF02823"/>
    </source>
</evidence>
<sequence length="99" mass="10663">MAAEKSRIAVTLAASDRLVWQGEAVRVSVPAAEGSMGILADHEPVMAATDEGTVVVTRPDNTQLRFEVNNGFISFDSNKLTIAVERCTKEQSKATKQEA</sequence>
<evidence type="ECO:0000256" key="3">
    <source>
        <dbReference type="ARBA" id="ARBA00022448"/>
    </source>
</evidence>
<proteinExistence type="inferred from homology"/>
<dbReference type="AlphaFoldDB" id="A0A8J3F360"/>
<evidence type="ECO:0000256" key="6">
    <source>
        <dbReference type="ARBA" id="ARBA00023196"/>
    </source>
</evidence>
<dbReference type="Gene3D" id="2.60.15.10">
    <property type="entry name" value="F0F1 ATP synthase delta/epsilon subunit, N-terminal"/>
    <property type="match status" value="1"/>
</dbReference>
<keyword evidence="6" id="KW-0139">CF(1)</keyword>
<protein>
    <submittedName>
        <fullName evidence="9">F0F1 ATP synthase subunit epsilon</fullName>
    </submittedName>
</protein>
<dbReference type="Pfam" id="PF02823">
    <property type="entry name" value="ATP-synt_DE_N"/>
    <property type="match status" value="1"/>
</dbReference>
<evidence type="ECO:0000313" key="9">
    <source>
        <dbReference type="EMBL" id="GGI15231.1"/>
    </source>
</evidence>
<accession>A0A8J3F360</accession>
<evidence type="ECO:0000256" key="1">
    <source>
        <dbReference type="ARBA" id="ARBA00004202"/>
    </source>
</evidence>
<dbReference type="InterPro" id="IPR001469">
    <property type="entry name" value="ATP_synth_F1_dsu/esu"/>
</dbReference>
<dbReference type="RefSeq" id="WP_188355653.1">
    <property type="nucleotide sequence ID" value="NZ_BMDH01000005.1"/>
</dbReference>
<gene>
    <name evidence="9" type="primary">atpC</name>
    <name evidence="9" type="ORF">GCM10007377_14870</name>
</gene>
<dbReference type="CDD" id="cd12152">
    <property type="entry name" value="F1-ATPase_delta"/>
    <property type="match status" value="1"/>
</dbReference>
<evidence type="ECO:0000256" key="2">
    <source>
        <dbReference type="ARBA" id="ARBA00005712"/>
    </source>
</evidence>
<evidence type="ECO:0000256" key="5">
    <source>
        <dbReference type="ARBA" id="ARBA00023136"/>
    </source>
</evidence>
<comment type="caution">
    <text evidence="9">The sequence shown here is derived from an EMBL/GenBank/DDBJ whole genome shotgun (WGS) entry which is preliminary data.</text>
</comment>
<dbReference type="SUPFAM" id="SSF51344">
    <property type="entry name" value="Epsilon subunit of F1F0-ATP synthase N-terminal domain"/>
    <property type="match status" value="1"/>
</dbReference>
<reference evidence="9" key="2">
    <citation type="submission" date="2020-09" db="EMBL/GenBank/DDBJ databases">
        <authorList>
            <person name="Sun Q."/>
            <person name="Sedlacek I."/>
        </authorList>
    </citation>
    <scope>NUCLEOTIDE SEQUENCE</scope>
    <source>
        <strain evidence="9">CCM 8606</strain>
    </source>
</reference>
<name>A0A8J3F360_9BIFI</name>
<dbReference type="GO" id="GO:0046933">
    <property type="term" value="F:proton-transporting ATP synthase activity, rotational mechanism"/>
    <property type="evidence" value="ECO:0007669"/>
    <property type="project" value="InterPro"/>
</dbReference>
<dbReference type="EMBL" id="BMDH01000005">
    <property type="protein sequence ID" value="GGI15231.1"/>
    <property type="molecule type" value="Genomic_DNA"/>
</dbReference>
<reference evidence="9" key="1">
    <citation type="journal article" date="2014" name="Int. J. Syst. Evol. Microbiol.">
        <title>Complete genome sequence of Corynebacterium casei LMG S-19264T (=DSM 44701T), isolated from a smear-ripened cheese.</title>
        <authorList>
            <consortium name="US DOE Joint Genome Institute (JGI-PGF)"/>
            <person name="Walter F."/>
            <person name="Albersmeier A."/>
            <person name="Kalinowski J."/>
            <person name="Ruckert C."/>
        </authorList>
    </citation>
    <scope>NUCLEOTIDE SEQUENCE</scope>
    <source>
        <strain evidence="9">CCM 8606</strain>
    </source>
</reference>